<dbReference type="OrthoDB" id="9808187at2"/>
<accession>A0A0N9NJY2</accession>
<dbReference type="PROSITE" id="PS00061">
    <property type="entry name" value="ADH_SHORT"/>
    <property type="match status" value="1"/>
</dbReference>
<gene>
    <name evidence="5" type="ORF">ACH46_17545</name>
</gene>
<sequence>MSNKLNDGRVVIVTGAGQGIGRAHAHAFAADGAKVVVNDYAADSAATVVEEIKAAGGEAVVAAGDVADWDTGAKIVQTAIDTFGRLDVLVNNAGFLRDRMLLSLSEEEWDAVTRVHLKGHFVMLRHAGAYWRAQAKAGEQVQASIVNTSSGAGIFGSVGQGNYAAAKAAIAELTIQAAAELGGYGVTVNGIAPAARTQMTMGAGDAMAAQMAAPEDGSFDAMDPANISPLVVWLGSPESGDVTGRLFEVEGGTVTVLDGWQRAASRDKGARWEPAELTPVIAELIAASPAQVKAYGAR</sequence>
<dbReference type="InterPro" id="IPR057326">
    <property type="entry name" value="KR_dom"/>
</dbReference>
<reference evidence="5 6" key="2">
    <citation type="journal article" date="2017" name="Int. J. Syst. Evol. Microbiol.">
        <title>Gordonia phthalatica sp. nov., a di-n-butyl phthalate-degrading bacterium isolated from activated sludge.</title>
        <authorList>
            <person name="Jin D."/>
            <person name="Kong X."/>
            <person name="Jia M."/>
            <person name="Yu X."/>
            <person name="Wang X."/>
            <person name="Zhuang X."/>
            <person name="Deng Y."/>
            <person name="Bai Z."/>
        </authorList>
    </citation>
    <scope>NUCLEOTIDE SEQUENCE [LARGE SCALE GENOMIC DNA]</scope>
    <source>
        <strain evidence="5 6">QH-11</strain>
    </source>
</reference>
<evidence type="ECO:0000259" key="4">
    <source>
        <dbReference type="SMART" id="SM00822"/>
    </source>
</evidence>
<dbReference type="PANTHER" id="PTHR45024">
    <property type="entry name" value="DEHYDROGENASES, SHORT CHAIN"/>
    <property type="match status" value="1"/>
</dbReference>
<dbReference type="Gene3D" id="3.40.50.720">
    <property type="entry name" value="NAD(P)-binding Rossmann-like Domain"/>
    <property type="match status" value="1"/>
</dbReference>
<dbReference type="NCBIfam" id="NF005861">
    <property type="entry name" value="PRK07791.1"/>
    <property type="match status" value="1"/>
</dbReference>
<evidence type="ECO:0000256" key="3">
    <source>
        <dbReference type="RuleBase" id="RU000363"/>
    </source>
</evidence>
<organism evidence="5 6">
    <name type="scientific">Gordonia phthalatica</name>
    <dbReference type="NCBI Taxonomy" id="1136941"/>
    <lineage>
        <taxon>Bacteria</taxon>
        <taxon>Bacillati</taxon>
        <taxon>Actinomycetota</taxon>
        <taxon>Actinomycetes</taxon>
        <taxon>Mycobacteriales</taxon>
        <taxon>Gordoniaceae</taxon>
        <taxon>Gordonia</taxon>
    </lineage>
</organism>
<proteinExistence type="inferred from homology"/>
<protein>
    <submittedName>
        <fullName evidence="5">Short-chain dehydrogenase</fullName>
    </submittedName>
</protein>
<evidence type="ECO:0000256" key="1">
    <source>
        <dbReference type="ARBA" id="ARBA00006484"/>
    </source>
</evidence>
<keyword evidence="6" id="KW-1185">Reference proteome</keyword>
<evidence type="ECO:0000313" key="5">
    <source>
        <dbReference type="EMBL" id="ALG85965.1"/>
    </source>
</evidence>
<dbReference type="RefSeq" id="WP_062394064.1">
    <property type="nucleotide sequence ID" value="NZ_CP011853.1"/>
</dbReference>
<dbReference type="GO" id="GO:0016491">
    <property type="term" value="F:oxidoreductase activity"/>
    <property type="evidence" value="ECO:0007669"/>
    <property type="project" value="UniProtKB-KW"/>
</dbReference>
<dbReference type="PRINTS" id="PR00081">
    <property type="entry name" value="GDHRDH"/>
</dbReference>
<dbReference type="STRING" id="1136941.ACH46_17545"/>
<dbReference type="FunFam" id="3.40.50.720:FF:000446">
    <property type="entry name" value="Short chain dehydrogenase"/>
    <property type="match status" value="1"/>
</dbReference>
<feature type="domain" description="Ketoreductase" evidence="4">
    <location>
        <begin position="9"/>
        <end position="194"/>
    </location>
</feature>
<dbReference type="SMART" id="SM00822">
    <property type="entry name" value="PKS_KR"/>
    <property type="match status" value="1"/>
</dbReference>
<dbReference type="PANTHER" id="PTHR45024:SF2">
    <property type="entry name" value="SCP2 DOMAIN-CONTAINING PROTEIN"/>
    <property type="match status" value="1"/>
</dbReference>
<evidence type="ECO:0000256" key="2">
    <source>
        <dbReference type="ARBA" id="ARBA00023002"/>
    </source>
</evidence>
<dbReference type="PATRIC" id="fig|1136941.3.peg.3586"/>
<dbReference type="Pfam" id="PF00106">
    <property type="entry name" value="adh_short"/>
    <property type="match status" value="1"/>
</dbReference>
<dbReference type="Proteomes" id="UP000063789">
    <property type="component" value="Chromosome"/>
</dbReference>
<dbReference type="AlphaFoldDB" id="A0A0N9NJY2"/>
<dbReference type="InterPro" id="IPR020904">
    <property type="entry name" value="Sc_DH/Rdtase_CS"/>
</dbReference>
<dbReference type="InterPro" id="IPR036291">
    <property type="entry name" value="NAD(P)-bd_dom_sf"/>
</dbReference>
<name>A0A0N9NJY2_9ACTN</name>
<dbReference type="SUPFAM" id="SSF51735">
    <property type="entry name" value="NAD(P)-binding Rossmann-fold domains"/>
    <property type="match status" value="1"/>
</dbReference>
<dbReference type="InterPro" id="IPR002347">
    <property type="entry name" value="SDR_fam"/>
</dbReference>
<dbReference type="PRINTS" id="PR00080">
    <property type="entry name" value="SDRFAMILY"/>
</dbReference>
<evidence type="ECO:0000313" key="6">
    <source>
        <dbReference type="Proteomes" id="UP000063789"/>
    </source>
</evidence>
<dbReference type="InterPro" id="IPR051687">
    <property type="entry name" value="Peroxisomal_Beta-Oxidation"/>
</dbReference>
<dbReference type="EMBL" id="CP011853">
    <property type="protein sequence ID" value="ALG85965.1"/>
    <property type="molecule type" value="Genomic_DNA"/>
</dbReference>
<keyword evidence="2" id="KW-0560">Oxidoreductase</keyword>
<reference evidence="6" key="1">
    <citation type="submission" date="2015-06" db="EMBL/GenBank/DDBJ databases">
        <title>Complete genome sequence and metabolic analysis of phthalate degradation pathway in Gordonia sp. QH-11.</title>
        <authorList>
            <person name="Jin D."/>
            <person name="Kong X."/>
            <person name="Bai Z."/>
        </authorList>
    </citation>
    <scope>NUCLEOTIDE SEQUENCE [LARGE SCALE GENOMIC DNA]</scope>
    <source>
        <strain evidence="6">QH-11</strain>
    </source>
</reference>
<comment type="similarity">
    <text evidence="1 3">Belongs to the short-chain dehydrogenases/reductases (SDR) family.</text>
</comment>
<dbReference type="KEGG" id="goq:ACH46_17545"/>